<accession>A0A348W8G1</accession>
<feature type="compositionally biased region" description="Basic and acidic residues" evidence="1">
    <location>
        <begin position="1"/>
        <end position="22"/>
    </location>
</feature>
<dbReference type="AlphaFoldDB" id="A0A348W8G1"/>
<feature type="region of interest" description="Disordered" evidence="1">
    <location>
        <begin position="1"/>
        <end position="81"/>
    </location>
</feature>
<name>A0A348W8G1_9RHOB</name>
<dbReference type="Proteomes" id="UP000264719">
    <property type="component" value="Unassembled WGS sequence"/>
</dbReference>
<evidence type="ECO:0000313" key="3">
    <source>
        <dbReference type="Proteomes" id="UP000264719"/>
    </source>
</evidence>
<reference evidence="2 3" key="1">
    <citation type="journal article" date="2018" name="Nat. Biotechnol.">
        <title>A standardized bacterial taxonomy based on genome phylogeny substantially revises the tree of life.</title>
        <authorList>
            <person name="Parks D.H."/>
            <person name="Chuvochina M."/>
            <person name="Waite D.W."/>
            <person name="Rinke C."/>
            <person name="Skarshewski A."/>
            <person name="Chaumeil P.A."/>
            <person name="Hugenholtz P."/>
        </authorList>
    </citation>
    <scope>NUCLEOTIDE SEQUENCE [LARGE SCALE GENOMIC DNA]</scope>
    <source>
        <strain evidence="2">UBA9169</strain>
    </source>
</reference>
<organism evidence="2 3">
    <name type="scientific">Roseovarius nubinhibens</name>
    <dbReference type="NCBI Taxonomy" id="314263"/>
    <lineage>
        <taxon>Bacteria</taxon>
        <taxon>Pseudomonadati</taxon>
        <taxon>Pseudomonadota</taxon>
        <taxon>Alphaproteobacteria</taxon>
        <taxon>Rhodobacterales</taxon>
        <taxon>Roseobacteraceae</taxon>
        <taxon>Roseovarius</taxon>
    </lineage>
</organism>
<evidence type="ECO:0000256" key="1">
    <source>
        <dbReference type="SAM" id="MobiDB-lite"/>
    </source>
</evidence>
<comment type="caution">
    <text evidence="2">The sequence shown here is derived from an EMBL/GenBank/DDBJ whole genome shotgun (WGS) entry which is preliminary data.</text>
</comment>
<sequence length="81" mass="8693">MAERARSKDGRRETEAYTDDAKTPGQQGRADGNLERKVGTRDLLKQATDDRPGATRVTKSDEKGQGGLGGHHGTGNDKKEG</sequence>
<feature type="compositionally biased region" description="Basic and acidic residues" evidence="1">
    <location>
        <begin position="32"/>
        <end position="64"/>
    </location>
</feature>
<protein>
    <submittedName>
        <fullName evidence="2">Uncharacterized protein</fullName>
    </submittedName>
</protein>
<evidence type="ECO:0000313" key="2">
    <source>
        <dbReference type="EMBL" id="HAR50823.1"/>
    </source>
</evidence>
<gene>
    <name evidence="2" type="ORF">DCS45_02960</name>
</gene>
<dbReference type="RefSeq" id="WP_009812360.1">
    <property type="nucleotide sequence ID" value="NZ_CAXAXR010000019.1"/>
</dbReference>
<dbReference type="EMBL" id="DMVW01000030">
    <property type="protein sequence ID" value="HAR50823.1"/>
    <property type="molecule type" value="Genomic_DNA"/>
</dbReference>
<proteinExistence type="predicted"/>